<organism evidence="10 11">
    <name type="scientific">Arachis hypogaea</name>
    <name type="common">Peanut</name>
    <dbReference type="NCBI Taxonomy" id="3818"/>
    <lineage>
        <taxon>Eukaryota</taxon>
        <taxon>Viridiplantae</taxon>
        <taxon>Streptophyta</taxon>
        <taxon>Embryophyta</taxon>
        <taxon>Tracheophyta</taxon>
        <taxon>Spermatophyta</taxon>
        <taxon>Magnoliopsida</taxon>
        <taxon>eudicotyledons</taxon>
        <taxon>Gunneridae</taxon>
        <taxon>Pentapetalae</taxon>
        <taxon>rosids</taxon>
        <taxon>fabids</taxon>
        <taxon>Fabales</taxon>
        <taxon>Fabaceae</taxon>
        <taxon>Papilionoideae</taxon>
        <taxon>50 kb inversion clade</taxon>
        <taxon>dalbergioids sensu lato</taxon>
        <taxon>Dalbergieae</taxon>
        <taxon>Pterocarpus clade</taxon>
        <taxon>Arachis</taxon>
    </lineage>
</organism>
<dbReference type="AlphaFoldDB" id="A0A445ESS7"/>
<feature type="signal peptide" evidence="9">
    <location>
        <begin position="1"/>
        <end position="23"/>
    </location>
</feature>
<dbReference type="InterPro" id="IPR009438">
    <property type="entry name" value="Phytosulfokine"/>
</dbReference>
<sequence length="81" mass="9196">MRKVTALFFIITLFLCFSMLIHAARPQPSFQHVQSFPKTHHLGGDEGGDDISCEDIGEDECLTRRTLAAHTDYIYTQKNNP</sequence>
<keyword evidence="11" id="KW-1185">Reference proteome</keyword>
<dbReference type="PANTHER" id="PTHR33285:SF55">
    <property type="entry name" value="PHYTOSULFOKINES 3"/>
    <property type="match status" value="1"/>
</dbReference>
<name>A0A445ESS7_ARAHY</name>
<dbReference type="EMBL" id="SDMP01000001">
    <property type="protein sequence ID" value="RYR78519.1"/>
    <property type="molecule type" value="Genomic_DNA"/>
</dbReference>
<dbReference type="STRING" id="3818.A0A445ESS7"/>
<keyword evidence="3 9" id="KW-0217">Developmental protein</keyword>
<dbReference type="GO" id="GO:0008283">
    <property type="term" value="P:cell population proliferation"/>
    <property type="evidence" value="ECO:0007669"/>
    <property type="project" value="UniProtKB-UniRule"/>
</dbReference>
<keyword evidence="8 9" id="KW-0339">Growth factor</keyword>
<comment type="PTM">
    <text evidence="9">Sulfation is important for activity and for the binding to a putative membrane receptor.</text>
</comment>
<evidence type="ECO:0000256" key="2">
    <source>
        <dbReference type="ARBA" id="ARBA00010781"/>
    </source>
</evidence>
<evidence type="ECO:0000256" key="6">
    <source>
        <dbReference type="ARBA" id="ARBA00022729"/>
    </source>
</evidence>
<dbReference type="PANTHER" id="PTHR33285">
    <property type="entry name" value="PHYTOSULFOKINES 3"/>
    <property type="match status" value="1"/>
</dbReference>
<comment type="PTM">
    <text evidence="9">PSK-alpha is produced by endopeptidase digestion. PSK-beta is produced from PSK-alpha by exopeptidase digestion.</text>
</comment>
<comment type="caution">
    <text evidence="10">The sequence shown here is derived from an EMBL/GenBank/DDBJ whole genome shotgun (WGS) entry which is preliminary data.</text>
</comment>
<dbReference type="Pfam" id="PF06404">
    <property type="entry name" value="PSK"/>
    <property type="match status" value="1"/>
</dbReference>
<feature type="chain" id="PRO_5031608019" description="Phytosulfokine" evidence="9">
    <location>
        <begin position="24"/>
        <end position="81"/>
    </location>
</feature>
<dbReference type="GO" id="GO:0008083">
    <property type="term" value="F:growth factor activity"/>
    <property type="evidence" value="ECO:0007669"/>
    <property type="project" value="UniProtKB-UniRule"/>
</dbReference>
<keyword evidence="5 9" id="KW-0765">Sulfation</keyword>
<keyword evidence="6 9" id="KW-0732">Signal</keyword>
<keyword evidence="4 9" id="KW-0964">Secreted</keyword>
<reference evidence="10 11" key="1">
    <citation type="submission" date="2019-01" db="EMBL/GenBank/DDBJ databases">
        <title>Sequencing of cultivated peanut Arachis hypogaea provides insights into genome evolution and oil improvement.</title>
        <authorList>
            <person name="Chen X."/>
        </authorList>
    </citation>
    <scope>NUCLEOTIDE SEQUENCE [LARGE SCALE GENOMIC DNA]</scope>
    <source>
        <strain evidence="11">cv. Fuhuasheng</strain>
        <tissue evidence="10">Leaves</tissue>
    </source>
</reference>
<evidence type="ECO:0000256" key="4">
    <source>
        <dbReference type="ARBA" id="ARBA00022525"/>
    </source>
</evidence>
<dbReference type="Proteomes" id="UP000289738">
    <property type="component" value="Chromosome A01"/>
</dbReference>
<evidence type="ECO:0000256" key="9">
    <source>
        <dbReference type="RuleBase" id="RU368031"/>
    </source>
</evidence>
<evidence type="ECO:0000256" key="1">
    <source>
        <dbReference type="ARBA" id="ARBA00004613"/>
    </source>
</evidence>
<comment type="subcellular location">
    <subcellularLocation>
        <location evidence="1 9">Secreted</location>
    </subcellularLocation>
</comment>
<comment type="similarity">
    <text evidence="2 9">Belongs to the phytosulfokine family.</text>
</comment>
<evidence type="ECO:0000313" key="10">
    <source>
        <dbReference type="EMBL" id="RYR78519.1"/>
    </source>
</evidence>
<evidence type="ECO:0000313" key="11">
    <source>
        <dbReference type="Proteomes" id="UP000289738"/>
    </source>
</evidence>
<keyword evidence="7 9" id="KW-0221">Differentiation</keyword>
<dbReference type="GO" id="GO:0005576">
    <property type="term" value="C:extracellular region"/>
    <property type="evidence" value="ECO:0007669"/>
    <property type="project" value="UniProtKB-SubCell"/>
</dbReference>
<evidence type="ECO:0000256" key="8">
    <source>
        <dbReference type="ARBA" id="ARBA00023030"/>
    </source>
</evidence>
<protein>
    <recommendedName>
        <fullName evidence="9">Phytosulfokine</fullName>
    </recommendedName>
    <component>
        <recommendedName>
            <fullName evidence="9">Phytosulfokine-alpha</fullName>
            <shortName evidence="9">PSK-alpha</shortName>
            <shortName evidence="9">Phytosulfokine-a</shortName>
        </recommendedName>
    </component>
    <component>
        <recommendedName>
            <fullName evidence="9">Phytosulfokine-beta</fullName>
            <shortName evidence="9">PSK-beta</shortName>
            <shortName evidence="9">Phytosulfokine-b</shortName>
        </recommendedName>
    </component>
</protein>
<proteinExistence type="inferred from homology"/>
<dbReference type="GO" id="GO:0030154">
    <property type="term" value="P:cell differentiation"/>
    <property type="evidence" value="ECO:0007669"/>
    <property type="project" value="UniProtKB-UniRule"/>
</dbReference>
<comment type="function">
    <text evidence="9">Promotes plant cell differentiation, organogenesis and somatic embryogenesis as well as cell proliferation.</text>
</comment>
<dbReference type="Gramene" id="arahy.Tifrunner.gnm2.ann2.Ah01g144800.1">
    <property type="protein sequence ID" value="arahy.Tifrunner.gnm2.ann2.Ah01g144800.1-CDS"/>
    <property type="gene ID" value="arahy.Tifrunner.gnm2.ann2.Ah01g144800"/>
</dbReference>
<accession>A0A445ESS7</accession>
<gene>
    <name evidence="10" type="ORF">Ahy_A01g003340</name>
</gene>
<evidence type="ECO:0000256" key="5">
    <source>
        <dbReference type="ARBA" id="ARBA00022641"/>
    </source>
</evidence>
<evidence type="ECO:0000256" key="7">
    <source>
        <dbReference type="ARBA" id="ARBA00022782"/>
    </source>
</evidence>
<evidence type="ECO:0000256" key="3">
    <source>
        <dbReference type="ARBA" id="ARBA00022473"/>
    </source>
</evidence>